<name>A0A381PTF5_9ZZZZ</name>
<accession>A0A381PTF5</accession>
<dbReference type="InterPro" id="IPR003593">
    <property type="entry name" value="AAA+_ATPase"/>
</dbReference>
<dbReference type="PANTHER" id="PTHR43335">
    <property type="entry name" value="ABC TRANSPORTER, ATP-BINDING PROTEIN"/>
    <property type="match status" value="1"/>
</dbReference>
<dbReference type="PANTHER" id="PTHR43335:SF2">
    <property type="entry name" value="ABC TRANSPORTER, ATP-BINDING PROTEIN"/>
    <property type="match status" value="1"/>
</dbReference>
<evidence type="ECO:0000256" key="5">
    <source>
        <dbReference type="SAM" id="MobiDB-lite"/>
    </source>
</evidence>
<dbReference type="PROSITE" id="PS50893">
    <property type="entry name" value="ABC_TRANSPORTER_2"/>
    <property type="match status" value="1"/>
</dbReference>
<dbReference type="GO" id="GO:0005524">
    <property type="term" value="F:ATP binding"/>
    <property type="evidence" value="ECO:0007669"/>
    <property type="project" value="UniProtKB-KW"/>
</dbReference>
<feature type="domain" description="ABC transporter" evidence="6">
    <location>
        <begin position="5"/>
        <end position="234"/>
    </location>
</feature>
<proteinExistence type="inferred from homology"/>
<protein>
    <recommendedName>
        <fullName evidence="6">ABC transporter domain-containing protein</fullName>
    </recommendedName>
</protein>
<evidence type="ECO:0000256" key="2">
    <source>
        <dbReference type="ARBA" id="ARBA00022448"/>
    </source>
</evidence>
<comment type="similarity">
    <text evidence="1">Belongs to the ABC transporter superfamily.</text>
</comment>
<evidence type="ECO:0000256" key="1">
    <source>
        <dbReference type="ARBA" id="ARBA00005417"/>
    </source>
</evidence>
<dbReference type="Gene3D" id="3.40.50.300">
    <property type="entry name" value="P-loop containing nucleotide triphosphate hydrolases"/>
    <property type="match status" value="1"/>
</dbReference>
<keyword evidence="4" id="KW-0067">ATP-binding</keyword>
<dbReference type="SMART" id="SM00382">
    <property type="entry name" value="AAA"/>
    <property type="match status" value="1"/>
</dbReference>
<reference evidence="7" key="1">
    <citation type="submission" date="2018-05" db="EMBL/GenBank/DDBJ databases">
        <authorList>
            <person name="Lanie J.A."/>
            <person name="Ng W.-L."/>
            <person name="Kazmierczak K.M."/>
            <person name="Andrzejewski T.M."/>
            <person name="Davidsen T.M."/>
            <person name="Wayne K.J."/>
            <person name="Tettelin H."/>
            <person name="Glass J.I."/>
            <person name="Rusch D."/>
            <person name="Podicherti R."/>
            <person name="Tsui H.-C.T."/>
            <person name="Winkler M.E."/>
        </authorList>
    </citation>
    <scope>NUCLEOTIDE SEQUENCE</scope>
</reference>
<evidence type="ECO:0000256" key="3">
    <source>
        <dbReference type="ARBA" id="ARBA00022741"/>
    </source>
</evidence>
<dbReference type="InterPro" id="IPR027417">
    <property type="entry name" value="P-loop_NTPase"/>
</dbReference>
<evidence type="ECO:0000313" key="7">
    <source>
        <dbReference type="EMBL" id="SUZ69944.1"/>
    </source>
</evidence>
<keyword evidence="3" id="KW-0547">Nucleotide-binding</keyword>
<dbReference type="SUPFAM" id="SSF52540">
    <property type="entry name" value="P-loop containing nucleoside triphosphate hydrolases"/>
    <property type="match status" value="1"/>
</dbReference>
<gene>
    <name evidence="7" type="ORF">METZ01_LOCUS22798</name>
</gene>
<dbReference type="Pfam" id="PF00005">
    <property type="entry name" value="ABC_tran"/>
    <property type="match status" value="1"/>
</dbReference>
<dbReference type="GO" id="GO:0016887">
    <property type="term" value="F:ATP hydrolysis activity"/>
    <property type="evidence" value="ECO:0007669"/>
    <property type="project" value="InterPro"/>
</dbReference>
<keyword evidence="2" id="KW-0813">Transport</keyword>
<dbReference type="AlphaFoldDB" id="A0A381PTF5"/>
<feature type="region of interest" description="Disordered" evidence="5">
    <location>
        <begin position="285"/>
        <end position="323"/>
    </location>
</feature>
<dbReference type="CDD" id="cd03230">
    <property type="entry name" value="ABC_DR_subfamily_A"/>
    <property type="match status" value="1"/>
</dbReference>
<dbReference type="InterPro" id="IPR003439">
    <property type="entry name" value="ABC_transporter-like_ATP-bd"/>
</dbReference>
<feature type="compositionally biased region" description="Basic and acidic residues" evidence="5">
    <location>
        <begin position="287"/>
        <end position="314"/>
    </location>
</feature>
<evidence type="ECO:0000259" key="6">
    <source>
        <dbReference type="PROSITE" id="PS50893"/>
    </source>
</evidence>
<evidence type="ECO:0000256" key="4">
    <source>
        <dbReference type="ARBA" id="ARBA00022840"/>
    </source>
</evidence>
<organism evidence="7">
    <name type="scientific">marine metagenome</name>
    <dbReference type="NCBI Taxonomy" id="408172"/>
    <lineage>
        <taxon>unclassified sequences</taxon>
        <taxon>metagenomes</taxon>
        <taxon>ecological metagenomes</taxon>
    </lineage>
</organism>
<sequence>MSALLIAENLTKHYDDDVALDDVSFDISDGITGVLGENGAGKSTAFKIFLGLLQPTSGSATILGENASESVAVRSKLGYMPEHDCLPSTVSAAEFLTHVAEVSGLPPTRARIRAADTLRHTGLFEERYRAMGGYSTGMKQRVKLAQALVHDPAIVFLDEPTAGLDPVGREEMLALVRKTHREFGISVLFSSHLMVDVERTCDRIIVLRGGRLVQSGDLEQFTKDAETVFIEVDDNRDRLVVALEKRGVLVTSDGHGLYIEGSDESVYDKVRSALVESEAPLRRMAPRRGELTELFRRDGEAGQRDREPDPRDGDADPGNGKAT</sequence>
<dbReference type="EMBL" id="UINC01001076">
    <property type="protein sequence ID" value="SUZ69944.1"/>
    <property type="molecule type" value="Genomic_DNA"/>
</dbReference>